<organism evidence="1">
    <name type="scientific">Arthrobacter sp. PG-3-2</name>
    <dbReference type="NCBI Taxonomy" id="1036143"/>
    <lineage>
        <taxon>Bacteria</taxon>
        <taxon>Bacillati</taxon>
        <taxon>Actinomycetota</taxon>
        <taxon>Actinomycetes</taxon>
        <taxon>Micrococcales</taxon>
        <taxon>Micrococcaceae</taxon>
        <taxon>Arthrobacter</taxon>
    </lineage>
</organism>
<feature type="non-terminal residue" evidence="1">
    <location>
        <position position="139"/>
    </location>
</feature>
<accession>G3KFL0</accession>
<dbReference type="Gene3D" id="1.10.620.20">
    <property type="entry name" value="Ribonucleotide Reductase, subunit A"/>
    <property type="match status" value="1"/>
</dbReference>
<dbReference type="AlphaFoldDB" id="G3KFL0"/>
<keyword evidence="1" id="KW-0503">Monooxygenase</keyword>
<dbReference type="InterPro" id="IPR012348">
    <property type="entry name" value="RNR-like"/>
</dbReference>
<evidence type="ECO:0000313" key="1">
    <source>
        <dbReference type="EMBL" id="AEM44627.1"/>
    </source>
</evidence>
<dbReference type="SUPFAM" id="SSF47240">
    <property type="entry name" value="Ferritin-like"/>
    <property type="match status" value="1"/>
</dbReference>
<sequence length="139" mass="15643">WFEHNYPGWYNHFGKIYELLRPAGLADPGRNLPIAFEQMEAPVPASLLTMPGARIFIDHAWCLPFCPTLVKETIKPRFAESNGKRYVAFEPNGEGRWLPEPGRYEFHNLLEQFDGWDLADLVTAAGGVASDGKTLIAQP</sequence>
<protein>
    <submittedName>
        <fullName evidence="1">Putative butane monooxygenase alpha subunit</fullName>
    </submittedName>
</protein>
<gene>
    <name evidence="1" type="primary">bmoX</name>
</gene>
<proteinExistence type="predicted"/>
<feature type="non-terminal residue" evidence="1">
    <location>
        <position position="1"/>
    </location>
</feature>
<keyword evidence="1" id="KW-0560">Oxidoreductase</keyword>
<reference evidence="1" key="1">
    <citation type="submission" date="2011-07" db="EMBL/GenBank/DDBJ databases">
        <title>Isolation and characterization of a butane-utilizing Arthrobacter sp. strain PG-3-2.</title>
        <authorList>
            <person name="Zhang Y."/>
        </authorList>
    </citation>
    <scope>NUCLEOTIDE SEQUENCE</scope>
    <source>
        <strain evidence="1">PG-3-2</strain>
    </source>
</reference>
<name>G3KFL0_9MICC</name>
<dbReference type="InterPro" id="IPR009078">
    <property type="entry name" value="Ferritin-like_SF"/>
</dbReference>
<dbReference type="EMBL" id="JN207847">
    <property type="protein sequence ID" value="AEM44627.1"/>
    <property type="molecule type" value="Genomic_DNA"/>
</dbReference>
<dbReference type="GO" id="GO:0004497">
    <property type="term" value="F:monooxygenase activity"/>
    <property type="evidence" value="ECO:0007669"/>
    <property type="project" value="UniProtKB-KW"/>
</dbReference>